<organism evidence="1">
    <name type="scientific">marine sediment metagenome</name>
    <dbReference type="NCBI Taxonomy" id="412755"/>
    <lineage>
        <taxon>unclassified sequences</taxon>
        <taxon>metagenomes</taxon>
        <taxon>ecological metagenomes</taxon>
    </lineage>
</organism>
<protein>
    <submittedName>
        <fullName evidence="1">Uncharacterized protein</fullName>
    </submittedName>
</protein>
<evidence type="ECO:0000313" key="1">
    <source>
        <dbReference type="EMBL" id="GAH40812.1"/>
    </source>
</evidence>
<dbReference type="AlphaFoldDB" id="X1F798"/>
<proteinExistence type="predicted"/>
<comment type="caution">
    <text evidence="1">The sequence shown here is derived from an EMBL/GenBank/DDBJ whole genome shotgun (WGS) entry which is preliminary data.</text>
</comment>
<dbReference type="EMBL" id="BARU01007066">
    <property type="protein sequence ID" value="GAH40812.1"/>
    <property type="molecule type" value="Genomic_DNA"/>
</dbReference>
<sequence length="123" mass="14867">MDIESSDDIQTEIEYIIFNLSIWNYIFKIKKEYFLEGYTLFLEEQDKIYPRLIVIHKKYDNNNFSIYSYERTFDIKAGKEKFIELYSIKEIENREDLLKNLKKVFCGVDILSYASQKDLKGFL</sequence>
<name>X1F798_9ZZZZ</name>
<gene>
    <name evidence="1" type="ORF">S03H2_13934</name>
</gene>
<reference evidence="1" key="1">
    <citation type="journal article" date="2014" name="Front. Microbiol.">
        <title>High frequency of phylogenetically diverse reductive dehalogenase-homologous genes in deep subseafloor sedimentary metagenomes.</title>
        <authorList>
            <person name="Kawai M."/>
            <person name="Futagami T."/>
            <person name="Toyoda A."/>
            <person name="Takaki Y."/>
            <person name="Nishi S."/>
            <person name="Hori S."/>
            <person name="Arai W."/>
            <person name="Tsubouchi T."/>
            <person name="Morono Y."/>
            <person name="Uchiyama I."/>
            <person name="Ito T."/>
            <person name="Fujiyama A."/>
            <person name="Inagaki F."/>
            <person name="Takami H."/>
        </authorList>
    </citation>
    <scope>NUCLEOTIDE SEQUENCE</scope>
    <source>
        <strain evidence="1">Expedition CK06-06</strain>
    </source>
</reference>
<accession>X1F798</accession>